<dbReference type="InterPro" id="IPR000085">
    <property type="entry name" value="RuvA"/>
</dbReference>
<accession>A0A1G9AHU8</accession>
<dbReference type="HAMAP" id="MF_00031">
    <property type="entry name" value="DNA_HJ_migration_RuvA"/>
    <property type="match status" value="1"/>
</dbReference>
<keyword evidence="3 6" id="KW-0238">DNA-binding</keyword>
<keyword evidence="2 6" id="KW-0227">DNA damage</keyword>
<gene>
    <name evidence="6" type="primary">ruvA</name>
    <name evidence="8" type="ORF">SAMN05216216_101277</name>
</gene>
<dbReference type="Gene3D" id="2.40.50.140">
    <property type="entry name" value="Nucleic acid-binding proteins"/>
    <property type="match status" value="1"/>
</dbReference>
<evidence type="ECO:0000256" key="5">
    <source>
        <dbReference type="ARBA" id="ARBA00023204"/>
    </source>
</evidence>
<dbReference type="SUPFAM" id="SSF46929">
    <property type="entry name" value="DNA helicase RuvA subunit, C-terminal domain"/>
    <property type="match status" value="1"/>
</dbReference>
<dbReference type="GO" id="GO:0005524">
    <property type="term" value="F:ATP binding"/>
    <property type="evidence" value="ECO:0007669"/>
    <property type="project" value="InterPro"/>
</dbReference>
<evidence type="ECO:0000256" key="1">
    <source>
        <dbReference type="ARBA" id="ARBA00022490"/>
    </source>
</evidence>
<dbReference type="STRING" id="576118.SAMN05216216_101277"/>
<dbReference type="EMBL" id="FNFY01000001">
    <property type="protein sequence ID" value="SDK26946.1"/>
    <property type="molecule type" value="Genomic_DNA"/>
</dbReference>
<dbReference type="GO" id="GO:0000400">
    <property type="term" value="F:four-way junction DNA binding"/>
    <property type="evidence" value="ECO:0007669"/>
    <property type="project" value="UniProtKB-UniRule"/>
</dbReference>
<keyword evidence="9" id="KW-1185">Reference proteome</keyword>
<feature type="domain" description="Helix-hairpin-helix DNA-binding motif class 1" evidence="7">
    <location>
        <begin position="107"/>
        <end position="126"/>
    </location>
</feature>
<comment type="domain">
    <text evidence="6">Has three domains with a flexible linker between the domains II and III and assumes an 'L' shape. Domain III is highly mobile and contacts RuvB.</text>
</comment>
<evidence type="ECO:0000256" key="4">
    <source>
        <dbReference type="ARBA" id="ARBA00023172"/>
    </source>
</evidence>
<organism evidence="8 9">
    <name type="scientific">Lacicoccus qingdaonensis</name>
    <dbReference type="NCBI Taxonomy" id="576118"/>
    <lineage>
        <taxon>Bacteria</taxon>
        <taxon>Bacillati</taxon>
        <taxon>Bacillota</taxon>
        <taxon>Bacilli</taxon>
        <taxon>Bacillales</taxon>
        <taxon>Salinicoccaceae</taxon>
        <taxon>Lacicoccus</taxon>
    </lineage>
</organism>
<dbReference type="CDD" id="cd14332">
    <property type="entry name" value="UBA_RuvA_C"/>
    <property type="match status" value="1"/>
</dbReference>
<dbReference type="AlphaFoldDB" id="A0A1G9AHU8"/>
<dbReference type="SUPFAM" id="SSF47781">
    <property type="entry name" value="RuvA domain 2-like"/>
    <property type="match status" value="1"/>
</dbReference>
<dbReference type="GO" id="GO:0009378">
    <property type="term" value="F:four-way junction helicase activity"/>
    <property type="evidence" value="ECO:0007669"/>
    <property type="project" value="InterPro"/>
</dbReference>
<comment type="subcellular location">
    <subcellularLocation>
        <location evidence="6">Cytoplasm</location>
    </subcellularLocation>
</comment>
<dbReference type="Gene3D" id="1.10.8.10">
    <property type="entry name" value="DNA helicase RuvA subunit, C-terminal domain"/>
    <property type="match status" value="1"/>
</dbReference>
<dbReference type="InterPro" id="IPR036267">
    <property type="entry name" value="RuvA_C_sf"/>
</dbReference>
<dbReference type="Pfam" id="PF07499">
    <property type="entry name" value="RuvA_C"/>
    <property type="match status" value="1"/>
</dbReference>
<comment type="caution">
    <text evidence="6">Lacks conserved residue(s) required for the propagation of feature annotation.</text>
</comment>
<dbReference type="GO" id="GO:0005737">
    <property type="term" value="C:cytoplasm"/>
    <property type="evidence" value="ECO:0007669"/>
    <property type="project" value="UniProtKB-SubCell"/>
</dbReference>
<dbReference type="Pfam" id="PF14520">
    <property type="entry name" value="HHH_5"/>
    <property type="match status" value="1"/>
</dbReference>
<sequence length="192" mass="21197">MYQYIEGTIETVSPHNITVDVSGVGYLIHVPNPFRFEKDKGSKLKVYTELIVREDSHTLYGFKNMEEKQLFQNLLRVKGIGPKSALAISAASTPDEVITAVENEDHAYMSKFPGIGKKTASQIILDLKGKLVESGRTAVSTSDNDYVKEALLALEALGYSKRELSKVDKKLQTESFESVDAAVKSGLKLLVQ</sequence>
<dbReference type="RefSeq" id="WP_092983899.1">
    <property type="nucleotide sequence ID" value="NZ_FNFY01000001.1"/>
</dbReference>
<comment type="similarity">
    <text evidence="6">Belongs to the RuvA family.</text>
</comment>
<feature type="domain" description="Helix-hairpin-helix DNA-binding motif class 1" evidence="7">
    <location>
        <begin position="72"/>
        <end position="91"/>
    </location>
</feature>
<dbReference type="InterPro" id="IPR010994">
    <property type="entry name" value="RuvA_2-like"/>
</dbReference>
<dbReference type="InterPro" id="IPR011114">
    <property type="entry name" value="RuvA_C"/>
</dbReference>
<dbReference type="Gene3D" id="1.10.150.20">
    <property type="entry name" value="5' to 3' exonuclease, C-terminal subdomain"/>
    <property type="match status" value="1"/>
</dbReference>
<evidence type="ECO:0000259" key="7">
    <source>
        <dbReference type="SMART" id="SM00278"/>
    </source>
</evidence>
<keyword evidence="8" id="KW-0378">Hydrolase</keyword>
<dbReference type="OrthoDB" id="5293449at2"/>
<dbReference type="InterPro" id="IPR012340">
    <property type="entry name" value="NA-bd_OB-fold"/>
</dbReference>
<keyword evidence="8" id="KW-0347">Helicase</keyword>
<dbReference type="NCBIfam" id="TIGR00084">
    <property type="entry name" value="ruvA"/>
    <property type="match status" value="1"/>
</dbReference>
<reference evidence="9" key="1">
    <citation type="submission" date="2016-10" db="EMBL/GenBank/DDBJ databases">
        <authorList>
            <person name="Varghese N."/>
            <person name="Submissions S."/>
        </authorList>
    </citation>
    <scope>NUCLEOTIDE SEQUENCE [LARGE SCALE GENOMIC DNA]</scope>
    <source>
        <strain evidence="9">CGMCC 1.8895</strain>
    </source>
</reference>
<comment type="function">
    <text evidence="6">The RuvA-RuvB-RuvC complex processes Holliday junction (HJ) DNA during genetic recombination and DNA repair, while the RuvA-RuvB complex plays an important role in the rescue of blocked DNA replication forks via replication fork reversal (RFR). RuvA specifically binds to HJ cruciform DNA, conferring on it an open structure. The RuvB hexamer acts as an ATP-dependent pump, pulling dsDNA into and through the RuvAB complex. HJ branch migration allows RuvC to scan DNA until it finds its consensus sequence, where it cleaves and resolves the cruciform DNA.</text>
</comment>
<keyword evidence="5 6" id="KW-0234">DNA repair</keyword>
<dbReference type="SUPFAM" id="SSF50249">
    <property type="entry name" value="Nucleic acid-binding proteins"/>
    <property type="match status" value="1"/>
</dbReference>
<dbReference type="SMART" id="SM00278">
    <property type="entry name" value="HhH1"/>
    <property type="match status" value="2"/>
</dbReference>
<protein>
    <recommendedName>
        <fullName evidence="6">Holliday junction branch migration complex subunit RuvA</fullName>
    </recommendedName>
</protein>
<proteinExistence type="inferred from homology"/>
<dbReference type="Proteomes" id="UP000199008">
    <property type="component" value="Unassembled WGS sequence"/>
</dbReference>
<evidence type="ECO:0000256" key="3">
    <source>
        <dbReference type="ARBA" id="ARBA00023125"/>
    </source>
</evidence>
<dbReference type="InterPro" id="IPR013849">
    <property type="entry name" value="DNA_helicase_Holl-junc_RuvA_I"/>
</dbReference>
<dbReference type="Pfam" id="PF01330">
    <property type="entry name" value="RuvA_N"/>
    <property type="match status" value="1"/>
</dbReference>
<keyword evidence="1 6" id="KW-0963">Cytoplasm</keyword>
<keyword evidence="8" id="KW-0547">Nucleotide-binding</keyword>
<comment type="subunit">
    <text evidence="6">Homotetramer. Forms an RuvA(8)-RuvB(12)-Holliday junction (HJ) complex. HJ DNA is sandwiched between 2 RuvA tetramers; dsDNA enters through RuvA and exits via RuvB. An RuvB hexamer assembles on each DNA strand where it exits the tetramer. Each RuvB hexamer is contacted by two RuvA subunits (via domain III) on 2 adjacent RuvB subunits; this complex drives branch migration. In the full resolvosome a probable DNA-RuvA(4)-RuvB(12)-RuvC(2) complex forms which resolves the HJ.</text>
</comment>
<evidence type="ECO:0000256" key="2">
    <source>
        <dbReference type="ARBA" id="ARBA00022763"/>
    </source>
</evidence>
<evidence type="ECO:0000313" key="9">
    <source>
        <dbReference type="Proteomes" id="UP000199008"/>
    </source>
</evidence>
<evidence type="ECO:0000256" key="6">
    <source>
        <dbReference type="HAMAP-Rule" id="MF_00031"/>
    </source>
</evidence>
<name>A0A1G9AHU8_9BACL</name>
<feature type="region of interest" description="Domain III" evidence="6">
    <location>
        <begin position="142"/>
        <end position="192"/>
    </location>
</feature>
<keyword evidence="4 6" id="KW-0233">DNA recombination</keyword>
<dbReference type="GO" id="GO:0048476">
    <property type="term" value="C:Holliday junction resolvase complex"/>
    <property type="evidence" value="ECO:0007669"/>
    <property type="project" value="UniProtKB-UniRule"/>
</dbReference>
<dbReference type="InterPro" id="IPR003583">
    <property type="entry name" value="Hlx-hairpin-Hlx_DNA-bd_motif"/>
</dbReference>
<dbReference type="GO" id="GO:0006281">
    <property type="term" value="P:DNA repair"/>
    <property type="evidence" value="ECO:0007669"/>
    <property type="project" value="UniProtKB-UniRule"/>
</dbReference>
<keyword evidence="8" id="KW-0067">ATP-binding</keyword>
<evidence type="ECO:0000313" key="8">
    <source>
        <dbReference type="EMBL" id="SDK26946.1"/>
    </source>
</evidence>
<dbReference type="GO" id="GO:0006310">
    <property type="term" value="P:DNA recombination"/>
    <property type="evidence" value="ECO:0007669"/>
    <property type="project" value="UniProtKB-UniRule"/>
</dbReference>
<dbReference type="GO" id="GO:0009379">
    <property type="term" value="C:Holliday junction helicase complex"/>
    <property type="evidence" value="ECO:0007669"/>
    <property type="project" value="InterPro"/>
</dbReference>